<dbReference type="OrthoDB" id="5877502at2759"/>
<dbReference type="EMBL" id="VSRR010023013">
    <property type="protein sequence ID" value="MPC65178.1"/>
    <property type="molecule type" value="Genomic_DNA"/>
</dbReference>
<comment type="caution">
    <text evidence="3">The sequence shown here is derived from an EMBL/GenBank/DDBJ whole genome shotgun (WGS) entry which is preliminary data.</text>
</comment>
<feature type="compositionally biased region" description="Polar residues" evidence="1">
    <location>
        <begin position="83"/>
        <end position="93"/>
    </location>
</feature>
<keyword evidence="2" id="KW-0732">Signal</keyword>
<accession>A0A5B7H7Z8</accession>
<name>A0A5B7H7Z8_PORTR</name>
<sequence length="198" mass="22538">MLFILSISIIRELLGTSQSSFASRPSCSSSPDELPEYSQKIERTSSMCHTQKEYSENNPKEESSLSMFQNQFPPPPPPLTNIRPETSGDTQARTPLQTKEDIIKQDKSTQKNDLEELMVQLNFIVKTSYSPDFDIHTTEDAKAALEMMFRISSALHFIAKKNIENSTDLSQDLIDSLNHRKNVSKTYFLIIMKPKNLC</sequence>
<feature type="region of interest" description="Disordered" evidence="1">
    <location>
        <begin position="43"/>
        <end position="93"/>
    </location>
</feature>
<evidence type="ECO:0000256" key="2">
    <source>
        <dbReference type="SAM" id="SignalP"/>
    </source>
</evidence>
<protein>
    <submittedName>
        <fullName evidence="3">Uncharacterized protein</fullName>
    </submittedName>
</protein>
<reference evidence="3 4" key="1">
    <citation type="submission" date="2019-05" db="EMBL/GenBank/DDBJ databases">
        <title>Another draft genome of Portunus trituberculatus and its Hox gene families provides insights of decapod evolution.</title>
        <authorList>
            <person name="Jeong J.-H."/>
            <person name="Song I."/>
            <person name="Kim S."/>
            <person name="Choi T."/>
            <person name="Kim D."/>
            <person name="Ryu S."/>
            <person name="Kim W."/>
        </authorList>
    </citation>
    <scope>NUCLEOTIDE SEQUENCE [LARGE SCALE GENOMIC DNA]</scope>
    <source>
        <tissue evidence="3">Muscle</tissue>
    </source>
</reference>
<feature type="chain" id="PRO_5023087548" evidence="2">
    <location>
        <begin position="16"/>
        <end position="198"/>
    </location>
</feature>
<keyword evidence="4" id="KW-1185">Reference proteome</keyword>
<dbReference type="Gene3D" id="3.90.70.50">
    <property type="entry name" value="Peptidase C10, streptopain"/>
    <property type="match status" value="1"/>
</dbReference>
<gene>
    <name evidence="3" type="ORF">E2C01_059309</name>
</gene>
<evidence type="ECO:0000313" key="3">
    <source>
        <dbReference type="EMBL" id="MPC65178.1"/>
    </source>
</evidence>
<dbReference type="InterPro" id="IPR044934">
    <property type="entry name" value="Streptopain_sf"/>
</dbReference>
<evidence type="ECO:0000256" key="1">
    <source>
        <dbReference type="SAM" id="MobiDB-lite"/>
    </source>
</evidence>
<feature type="signal peptide" evidence="2">
    <location>
        <begin position="1"/>
        <end position="15"/>
    </location>
</feature>
<dbReference type="AlphaFoldDB" id="A0A5B7H7Z8"/>
<evidence type="ECO:0000313" key="4">
    <source>
        <dbReference type="Proteomes" id="UP000324222"/>
    </source>
</evidence>
<feature type="compositionally biased region" description="Basic and acidic residues" evidence="1">
    <location>
        <begin position="50"/>
        <end position="63"/>
    </location>
</feature>
<organism evidence="3 4">
    <name type="scientific">Portunus trituberculatus</name>
    <name type="common">Swimming crab</name>
    <name type="synonym">Neptunus trituberculatus</name>
    <dbReference type="NCBI Taxonomy" id="210409"/>
    <lineage>
        <taxon>Eukaryota</taxon>
        <taxon>Metazoa</taxon>
        <taxon>Ecdysozoa</taxon>
        <taxon>Arthropoda</taxon>
        <taxon>Crustacea</taxon>
        <taxon>Multicrustacea</taxon>
        <taxon>Malacostraca</taxon>
        <taxon>Eumalacostraca</taxon>
        <taxon>Eucarida</taxon>
        <taxon>Decapoda</taxon>
        <taxon>Pleocyemata</taxon>
        <taxon>Brachyura</taxon>
        <taxon>Eubrachyura</taxon>
        <taxon>Portunoidea</taxon>
        <taxon>Portunidae</taxon>
        <taxon>Portuninae</taxon>
        <taxon>Portunus</taxon>
    </lineage>
</organism>
<dbReference type="Proteomes" id="UP000324222">
    <property type="component" value="Unassembled WGS sequence"/>
</dbReference>
<proteinExistence type="predicted"/>